<dbReference type="PANTHER" id="PTHR43179">
    <property type="entry name" value="RHAMNOSYLTRANSFERASE WBBL"/>
    <property type="match status" value="1"/>
</dbReference>
<name>A0A843ABN4_METAZ</name>
<evidence type="ECO:0000313" key="6">
    <source>
        <dbReference type="EMBL" id="MBF4468074.1"/>
    </source>
</evidence>
<keyword evidence="4" id="KW-1133">Transmembrane helix</keyword>
<dbReference type="Gene3D" id="3.90.550.10">
    <property type="entry name" value="Spore Coat Polysaccharide Biosynthesis Protein SpsA, Chain A"/>
    <property type="match status" value="1"/>
</dbReference>
<dbReference type="SUPFAM" id="SSF53448">
    <property type="entry name" value="Nucleotide-diphospho-sugar transferases"/>
    <property type="match status" value="1"/>
</dbReference>
<dbReference type="InterPro" id="IPR001173">
    <property type="entry name" value="Glyco_trans_2-like"/>
</dbReference>
<evidence type="ECO:0000256" key="2">
    <source>
        <dbReference type="ARBA" id="ARBA00022676"/>
    </source>
</evidence>
<organism evidence="6 7">
    <name type="scientific">Methanobrevibacter arboriphilus</name>
    <dbReference type="NCBI Taxonomy" id="39441"/>
    <lineage>
        <taxon>Archaea</taxon>
        <taxon>Methanobacteriati</taxon>
        <taxon>Methanobacteriota</taxon>
        <taxon>Methanomada group</taxon>
        <taxon>Methanobacteria</taxon>
        <taxon>Methanobacteriales</taxon>
        <taxon>Methanobacteriaceae</taxon>
        <taxon>Methanobrevibacter</taxon>
    </lineage>
</organism>
<accession>A0A843ABN4</accession>
<keyword evidence="3 6" id="KW-0808">Transferase</keyword>
<dbReference type="RefSeq" id="WP_342765007.1">
    <property type="nucleotide sequence ID" value="NZ_JADIIN010000015.1"/>
</dbReference>
<dbReference type="GO" id="GO:0016757">
    <property type="term" value="F:glycosyltransferase activity"/>
    <property type="evidence" value="ECO:0007669"/>
    <property type="project" value="UniProtKB-KW"/>
</dbReference>
<evidence type="ECO:0000259" key="5">
    <source>
        <dbReference type="Pfam" id="PF00535"/>
    </source>
</evidence>
<keyword evidence="4" id="KW-0472">Membrane</keyword>
<reference evidence="6" key="1">
    <citation type="submission" date="2020-10" db="EMBL/GenBank/DDBJ databases">
        <title>Dehalococcoides mccartyi of a TCE/Cr reducing biochatode.</title>
        <authorList>
            <person name="Matturro B."/>
        </authorList>
    </citation>
    <scope>NUCLEOTIDE SEQUENCE</scope>
    <source>
        <strain evidence="6">Bin4</strain>
    </source>
</reference>
<dbReference type="PANTHER" id="PTHR43179:SF12">
    <property type="entry name" value="GALACTOFURANOSYLTRANSFERASE GLFT2"/>
    <property type="match status" value="1"/>
</dbReference>
<evidence type="ECO:0000313" key="7">
    <source>
        <dbReference type="Proteomes" id="UP000658733"/>
    </source>
</evidence>
<keyword evidence="4" id="KW-0812">Transmembrane</keyword>
<feature type="domain" description="Glycosyltransferase 2-like" evidence="5">
    <location>
        <begin position="5"/>
        <end position="185"/>
    </location>
</feature>
<comment type="similarity">
    <text evidence="1">Belongs to the glycosyltransferase 2 family.</text>
</comment>
<proteinExistence type="inferred from homology"/>
<evidence type="ECO:0000256" key="1">
    <source>
        <dbReference type="ARBA" id="ARBA00006739"/>
    </source>
</evidence>
<dbReference type="EMBL" id="JADIIN010000015">
    <property type="protein sequence ID" value="MBF4468074.1"/>
    <property type="molecule type" value="Genomic_DNA"/>
</dbReference>
<keyword evidence="2" id="KW-0328">Glycosyltransferase</keyword>
<dbReference type="AlphaFoldDB" id="A0A843ABN4"/>
<feature type="transmembrane region" description="Helical" evidence="4">
    <location>
        <begin position="257"/>
        <end position="276"/>
    </location>
</feature>
<gene>
    <name evidence="6" type="ORF">ISP01_01585</name>
</gene>
<evidence type="ECO:0000256" key="3">
    <source>
        <dbReference type="ARBA" id="ARBA00022679"/>
    </source>
</evidence>
<protein>
    <submittedName>
        <fullName evidence="6">Glycosyltransferase family 2 protein</fullName>
    </submittedName>
</protein>
<evidence type="ECO:0000256" key="4">
    <source>
        <dbReference type="SAM" id="Phobius"/>
    </source>
</evidence>
<comment type="caution">
    <text evidence="6">The sequence shown here is derived from an EMBL/GenBank/DDBJ whole genome shotgun (WGS) entry which is preliminary data.</text>
</comment>
<dbReference type="InterPro" id="IPR029044">
    <property type="entry name" value="Nucleotide-diphossugar_trans"/>
</dbReference>
<dbReference type="Pfam" id="PF00535">
    <property type="entry name" value="Glycos_transf_2"/>
    <property type="match status" value="1"/>
</dbReference>
<sequence>MNNISIIIVNYNGENFLEKCFNSIKNQSFQEFEIIFIDNNSIDNSIYFVNRFSEKLSQNIKVLKNKSNLGFSAAVNQGINHSSSEYILLLNNDIELDPNFILNIINCFKSYNNQNSNKNIFSVSSKMIQFNNRDLIDDAGDYYNIMGWTIKKGEGKDEKMYNNSYEIFSSCAGAALYKKSILDKIGLFDENFFAYMEDVDIGYRSLINGFKNVYCPNAIVYHIGSGSSGNKYNEFKIPLAARNNIWVIYKNMPWPQIILNIGFLAIGFLIKYIFFVRKGYGDLYLKGLKEGIKNRNKIKKIEFKRNNLKNYFKIQGRLIINTFKLIYK</sequence>
<dbReference type="Proteomes" id="UP000658733">
    <property type="component" value="Unassembled WGS sequence"/>
</dbReference>
<dbReference type="CDD" id="cd04186">
    <property type="entry name" value="GT_2_like_c"/>
    <property type="match status" value="1"/>
</dbReference>